<comment type="caution">
    <text evidence="2">The sequence shown here is derived from an EMBL/GenBank/DDBJ whole genome shotgun (WGS) entry which is preliminary data.</text>
</comment>
<accession>A0AAN6QM74</accession>
<dbReference type="Proteomes" id="UP001302812">
    <property type="component" value="Unassembled WGS sequence"/>
</dbReference>
<feature type="compositionally biased region" description="Polar residues" evidence="1">
    <location>
        <begin position="197"/>
        <end position="209"/>
    </location>
</feature>
<dbReference type="AlphaFoldDB" id="A0AAN6QM74"/>
<feature type="compositionally biased region" description="Low complexity" evidence="1">
    <location>
        <begin position="50"/>
        <end position="59"/>
    </location>
</feature>
<feature type="region of interest" description="Disordered" evidence="1">
    <location>
        <begin position="30"/>
        <end position="112"/>
    </location>
</feature>
<feature type="compositionally biased region" description="Basic residues" evidence="1">
    <location>
        <begin position="60"/>
        <end position="70"/>
    </location>
</feature>
<feature type="compositionally biased region" description="Basic and acidic residues" evidence="1">
    <location>
        <begin position="665"/>
        <end position="681"/>
    </location>
</feature>
<feature type="compositionally biased region" description="Low complexity" evidence="1">
    <location>
        <begin position="567"/>
        <end position="589"/>
    </location>
</feature>
<organism evidence="2 3">
    <name type="scientific">Canariomyces notabilis</name>
    <dbReference type="NCBI Taxonomy" id="2074819"/>
    <lineage>
        <taxon>Eukaryota</taxon>
        <taxon>Fungi</taxon>
        <taxon>Dikarya</taxon>
        <taxon>Ascomycota</taxon>
        <taxon>Pezizomycotina</taxon>
        <taxon>Sordariomycetes</taxon>
        <taxon>Sordariomycetidae</taxon>
        <taxon>Sordariales</taxon>
        <taxon>Chaetomiaceae</taxon>
        <taxon>Canariomyces</taxon>
    </lineage>
</organism>
<feature type="region of interest" description="Disordered" evidence="1">
    <location>
        <begin position="292"/>
        <end position="319"/>
    </location>
</feature>
<name>A0AAN6QM74_9PEZI</name>
<feature type="region of interest" description="Disordered" evidence="1">
    <location>
        <begin position="560"/>
        <end position="618"/>
    </location>
</feature>
<protein>
    <submittedName>
        <fullName evidence="2">Uncharacterized protein</fullName>
    </submittedName>
</protein>
<keyword evidence="3" id="KW-1185">Reference proteome</keyword>
<evidence type="ECO:0000313" key="3">
    <source>
        <dbReference type="Proteomes" id="UP001302812"/>
    </source>
</evidence>
<dbReference type="EMBL" id="MU853356">
    <property type="protein sequence ID" value="KAK4109411.1"/>
    <property type="molecule type" value="Genomic_DNA"/>
</dbReference>
<sequence length="771" mass="82042">MVGYASHASTIKSSNRTKASGLRVKTNVTGFGTSHGRNRAIASTDWRGMASATSSSGASVKRHTLAKVKHGSGESESSFSSLLPGTEKQSSSHIQYPGHLPSSPSTLGPDPDEVTIVQVKQVNPIVVTVKGQEISLPNRLYFEVLPVDPDALDEHTLPYAVLGELRRLRPPVSLRQVQSEDSQSLLDNLQVAIASDQDSASPVTSSLRNGDTVFSDKTDRLDSASSSEPIVENKIDHALTQPSPEEEARFQGLLSRLQKNADQPPQPCQAANLPNSLGQINDPAIVAIKVKQRVGTTEKSSDGETQNAGSSRVSKPQPIHVRMTAHELFAMLARSSTSDDARSSSISQRAKEPSTATDDSQTKRLNPAAAEFKSTKGGDVPWFTPKKMSRTPLTNIFPDAISNHDSLEPSLLVGTALVPELNQQQTVGRVDAGPTPSSLASLEAQLAASQTVLSPPGLNIAATGGYPGSLPPTNPIIRPIITPLPLHATLSAATTSSSPAFTNYGTYPSATISNAPISVPHLSLPTAPSLGMNTFPFVPVTPAITMSGLCQSTTASSNPWIAPLGAGQTSQPLHLQQQDQNQQPQPQLGLGLGGNTGSKPALARPYFPVTQKPRDHDPVKQQLYEAYLEWRKANEPGYHLKCKMRQAHRVVRQFQKQQQQQHQAQEPKHEQGKPAGSHDRSGQTPDPGSNRESNNTNDNSAASWKEIAERAKAAVGMAAAAAAAEKNARLEKVREELRAKVRRKCVALAVQSSDSDGSADGAASAGAGKVE</sequence>
<gene>
    <name evidence="2" type="ORF">N656DRAFT_771004</name>
</gene>
<proteinExistence type="predicted"/>
<feature type="compositionally biased region" description="Polar residues" evidence="1">
    <location>
        <begin position="682"/>
        <end position="700"/>
    </location>
</feature>
<feature type="compositionally biased region" description="Low complexity" evidence="1">
    <location>
        <begin position="653"/>
        <end position="664"/>
    </location>
</feature>
<feature type="region of interest" description="Disordered" evidence="1">
    <location>
        <begin position="197"/>
        <end position="229"/>
    </location>
</feature>
<feature type="region of interest" description="Disordered" evidence="1">
    <location>
        <begin position="649"/>
        <end position="700"/>
    </location>
</feature>
<dbReference type="GeneID" id="89937942"/>
<reference evidence="2" key="2">
    <citation type="submission" date="2023-05" db="EMBL/GenBank/DDBJ databases">
        <authorList>
            <consortium name="Lawrence Berkeley National Laboratory"/>
            <person name="Steindorff A."/>
            <person name="Hensen N."/>
            <person name="Bonometti L."/>
            <person name="Westerberg I."/>
            <person name="Brannstrom I.O."/>
            <person name="Guillou S."/>
            <person name="Cros-Aarteil S."/>
            <person name="Calhoun S."/>
            <person name="Haridas S."/>
            <person name="Kuo A."/>
            <person name="Mondo S."/>
            <person name="Pangilinan J."/>
            <person name="Riley R."/>
            <person name="Labutti K."/>
            <person name="Andreopoulos B."/>
            <person name="Lipzen A."/>
            <person name="Chen C."/>
            <person name="Yanf M."/>
            <person name="Daum C."/>
            <person name="Ng V."/>
            <person name="Clum A."/>
            <person name="Ohm R."/>
            <person name="Martin F."/>
            <person name="Silar P."/>
            <person name="Natvig D."/>
            <person name="Lalanne C."/>
            <person name="Gautier V."/>
            <person name="Ament-Velasquez S.L."/>
            <person name="Kruys A."/>
            <person name="Hutchinson M.I."/>
            <person name="Powell A.J."/>
            <person name="Barry K."/>
            <person name="Miller A.N."/>
            <person name="Grigoriev I.V."/>
            <person name="Debuchy R."/>
            <person name="Gladieux P."/>
            <person name="Thoren M.H."/>
            <person name="Johannesson H."/>
        </authorList>
    </citation>
    <scope>NUCLEOTIDE SEQUENCE</scope>
    <source>
        <strain evidence="2">CBS 508.74</strain>
    </source>
</reference>
<feature type="compositionally biased region" description="Low complexity" evidence="1">
    <location>
        <begin position="752"/>
        <end position="771"/>
    </location>
</feature>
<feature type="compositionally biased region" description="Polar residues" evidence="1">
    <location>
        <begin position="294"/>
        <end position="314"/>
    </location>
</feature>
<feature type="region of interest" description="Disordered" evidence="1">
    <location>
        <begin position="749"/>
        <end position="771"/>
    </location>
</feature>
<feature type="region of interest" description="Disordered" evidence="1">
    <location>
        <begin position="334"/>
        <end position="370"/>
    </location>
</feature>
<evidence type="ECO:0000313" key="2">
    <source>
        <dbReference type="EMBL" id="KAK4109411.1"/>
    </source>
</evidence>
<evidence type="ECO:0000256" key="1">
    <source>
        <dbReference type="SAM" id="MobiDB-lite"/>
    </source>
</evidence>
<reference evidence="2" key="1">
    <citation type="journal article" date="2023" name="Mol. Phylogenet. Evol.">
        <title>Genome-scale phylogeny and comparative genomics of the fungal order Sordariales.</title>
        <authorList>
            <person name="Hensen N."/>
            <person name="Bonometti L."/>
            <person name="Westerberg I."/>
            <person name="Brannstrom I.O."/>
            <person name="Guillou S."/>
            <person name="Cros-Aarteil S."/>
            <person name="Calhoun S."/>
            <person name="Haridas S."/>
            <person name="Kuo A."/>
            <person name="Mondo S."/>
            <person name="Pangilinan J."/>
            <person name="Riley R."/>
            <person name="LaButti K."/>
            <person name="Andreopoulos B."/>
            <person name="Lipzen A."/>
            <person name="Chen C."/>
            <person name="Yan M."/>
            <person name="Daum C."/>
            <person name="Ng V."/>
            <person name="Clum A."/>
            <person name="Steindorff A."/>
            <person name="Ohm R.A."/>
            <person name="Martin F."/>
            <person name="Silar P."/>
            <person name="Natvig D.O."/>
            <person name="Lalanne C."/>
            <person name="Gautier V."/>
            <person name="Ament-Velasquez S.L."/>
            <person name="Kruys A."/>
            <person name="Hutchinson M.I."/>
            <person name="Powell A.J."/>
            <person name="Barry K."/>
            <person name="Miller A.N."/>
            <person name="Grigoriev I.V."/>
            <person name="Debuchy R."/>
            <person name="Gladieux P."/>
            <person name="Hiltunen Thoren M."/>
            <person name="Johannesson H."/>
        </authorList>
    </citation>
    <scope>NUCLEOTIDE SEQUENCE</scope>
    <source>
        <strain evidence="2">CBS 508.74</strain>
    </source>
</reference>
<dbReference type="RefSeq" id="XP_064666981.1">
    <property type="nucleotide sequence ID" value="XM_064813817.1"/>
</dbReference>